<evidence type="ECO:0000313" key="1">
    <source>
        <dbReference type="EMBL" id="QHU36420.1"/>
    </source>
</evidence>
<reference evidence="1" key="1">
    <citation type="journal article" date="2020" name="Nature">
        <title>Giant virus diversity and host interactions through global metagenomics.</title>
        <authorList>
            <person name="Schulz F."/>
            <person name="Roux S."/>
            <person name="Paez-Espino D."/>
            <person name="Jungbluth S."/>
            <person name="Walsh D.A."/>
            <person name="Denef V.J."/>
            <person name="McMahon K.D."/>
            <person name="Konstantinidis K.T."/>
            <person name="Eloe-Fadrosh E.A."/>
            <person name="Kyrpides N.C."/>
            <person name="Woyke T."/>
        </authorList>
    </citation>
    <scope>NUCLEOTIDE SEQUENCE</scope>
    <source>
        <strain evidence="1">GVMAG-S-1035124-57</strain>
    </source>
</reference>
<accession>A0A6C0M1A8</accession>
<protein>
    <submittedName>
        <fullName evidence="1">Uncharacterized protein</fullName>
    </submittedName>
</protein>
<organism evidence="1">
    <name type="scientific">viral metagenome</name>
    <dbReference type="NCBI Taxonomy" id="1070528"/>
    <lineage>
        <taxon>unclassified sequences</taxon>
        <taxon>metagenomes</taxon>
        <taxon>organismal metagenomes</taxon>
    </lineage>
</organism>
<proteinExistence type="predicted"/>
<name>A0A6C0M1A8_9ZZZZ</name>
<dbReference type="EMBL" id="MN740638">
    <property type="protein sequence ID" value="QHU36420.1"/>
    <property type="molecule type" value="Genomic_DNA"/>
</dbReference>
<sequence length="202" mass="22911">MTSTKADVLAKFKELQKKYYAAQGFMVSNVPDETSEKVFADTAVWREVYNRYASEHVHIRSLSATVPLLGHDFTMQFERPLVKDHHCEFEEYFGFGGHCKGFNMNRTVARFPSKFDADINIDAILLQDDATGPVDAEYAKHAIMLLAIGGYVKYWAAVHEFENWFVDVAGIPECKGFSESKELLARIFEIMVMVAEPPLTPT</sequence>
<dbReference type="AlphaFoldDB" id="A0A6C0M1A8"/>